<protein>
    <submittedName>
        <fullName evidence="1">Uncharacterized protein</fullName>
    </submittedName>
</protein>
<dbReference type="EMBL" id="LCRA01000017">
    <property type="protein sequence ID" value="KKW27288.1"/>
    <property type="molecule type" value="Genomic_DNA"/>
</dbReference>
<dbReference type="AlphaFoldDB" id="A0A0G1X7X3"/>
<comment type="caution">
    <text evidence="1">The sequence shown here is derived from an EMBL/GenBank/DDBJ whole genome shotgun (WGS) entry which is preliminary data.</text>
</comment>
<dbReference type="Proteomes" id="UP000034185">
    <property type="component" value="Unassembled WGS sequence"/>
</dbReference>
<evidence type="ECO:0000313" key="1">
    <source>
        <dbReference type="EMBL" id="KKW27288.1"/>
    </source>
</evidence>
<gene>
    <name evidence="1" type="ORF">UY70_C0017G0003</name>
</gene>
<evidence type="ECO:0000313" key="2">
    <source>
        <dbReference type="Proteomes" id="UP000034185"/>
    </source>
</evidence>
<reference evidence="1 2" key="1">
    <citation type="journal article" date="2015" name="Nature">
        <title>rRNA introns, odd ribosomes, and small enigmatic genomes across a large radiation of phyla.</title>
        <authorList>
            <person name="Brown C.T."/>
            <person name="Hug L.A."/>
            <person name="Thomas B.C."/>
            <person name="Sharon I."/>
            <person name="Castelle C.J."/>
            <person name="Singh A."/>
            <person name="Wilkins M.J."/>
            <person name="Williams K.H."/>
            <person name="Banfield J.F."/>
        </authorList>
    </citation>
    <scope>NUCLEOTIDE SEQUENCE [LARGE SCALE GENOMIC DNA]</scope>
</reference>
<organism evidence="1 2">
    <name type="scientific">Candidatus Kaiserbacteria bacterium GW2011_GWB1_52_6</name>
    <dbReference type="NCBI Taxonomy" id="1618674"/>
    <lineage>
        <taxon>Bacteria</taxon>
        <taxon>Candidatus Kaiseribacteriota</taxon>
    </lineage>
</organism>
<proteinExistence type="predicted"/>
<name>A0A0G1X7X3_9BACT</name>
<accession>A0A0G1X7X3</accession>
<sequence length="490" mass="49283">MHVETKNGATIHHMEPYYFGSDMKPRLRRRRRARMFRTIKAASFKFARLALPVVAPVLGVALIAHAGSLSPSASPAATGYTLSDIYTRLTTNAEATLGSHSFAPSAAPGSTLHTLTEIYNGIPTINPAKVLSDTTYLGVTGTIAIKSGDAAAASSATSSTSLLLTPAAGYYDGAATVSTSSAGFLASNIRSGSYIFGITGTMLEAAGDAGAADVFSGKTFSSSTAASVAGTLNLACNTATFDASGNLVATAYDGDGDGTDRWCMTNSGDAVAGDMLSGKIAWVDGVAVTGDMSAQTLSAANETVSAGQYAATTLSAVDADLAAGNIKKDTAIFGFSGTLFGDTDASKVCDNASAAGTLSVTAAYLSTGNTWCGTAGTLLANLWNGTSGAFTGGSQANGGADDYNNGGSPSSGRYAMGWTACTSGADNYCGTGDAFADMKDNSTGLIWSKPCSGSGCSTSAEPAGTTYSWDNSAVNNNSLTASAPMLASKT</sequence>